<organism evidence="1 2">
    <name type="scientific">Phycomyces blakesleeanus (strain ATCC 8743b / DSM 1359 / FGSC 10004 / NBRC 33097 / NRRL 1555)</name>
    <dbReference type="NCBI Taxonomy" id="763407"/>
    <lineage>
        <taxon>Eukaryota</taxon>
        <taxon>Fungi</taxon>
        <taxon>Fungi incertae sedis</taxon>
        <taxon>Mucoromycota</taxon>
        <taxon>Mucoromycotina</taxon>
        <taxon>Mucoromycetes</taxon>
        <taxon>Mucorales</taxon>
        <taxon>Phycomycetaceae</taxon>
        <taxon>Phycomyces</taxon>
    </lineage>
</organism>
<dbReference type="RefSeq" id="XP_018287495.1">
    <property type="nucleotide sequence ID" value="XM_018432241.1"/>
</dbReference>
<gene>
    <name evidence="1" type="ORF">PHYBLDRAFT_149241</name>
</gene>
<proteinExistence type="predicted"/>
<dbReference type="Proteomes" id="UP000077315">
    <property type="component" value="Unassembled WGS sequence"/>
</dbReference>
<dbReference type="EMBL" id="KV440991">
    <property type="protein sequence ID" value="OAD69455.1"/>
    <property type="molecule type" value="Genomic_DNA"/>
</dbReference>
<evidence type="ECO:0000313" key="1">
    <source>
        <dbReference type="EMBL" id="OAD69455.1"/>
    </source>
</evidence>
<protein>
    <submittedName>
        <fullName evidence="1">Uncharacterized protein</fullName>
    </submittedName>
</protein>
<dbReference type="VEuPathDB" id="FungiDB:PHYBLDRAFT_149241"/>
<keyword evidence="2" id="KW-1185">Reference proteome</keyword>
<sequence length="61" mass="6687">MLCPLDIPGKNEKFQYKDTGKLSSPPMALIKDTAYFHISRLYPLTAKEVSFNSGMPPLGAG</sequence>
<dbReference type="AlphaFoldDB" id="A0A162WPR1"/>
<accession>A0A162WPR1</accession>
<dbReference type="InParanoid" id="A0A162WPR1"/>
<name>A0A162WPR1_PHYB8</name>
<dbReference type="GeneID" id="28993147"/>
<reference evidence="2" key="1">
    <citation type="submission" date="2015-06" db="EMBL/GenBank/DDBJ databases">
        <title>Expansion of signal transduction pathways in fungi by whole-genome duplication.</title>
        <authorList>
            <consortium name="DOE Joint Genome Institute"/>
            <person name="Corrochano L.M."/>
            <person name="Kuo A."/>
            <person name="Marcet-Houben M."/>
            <person name="Polaino S."/>
            <person name="Salamov A."/>
            <person name="Villalobos J.M."/>
            <person name="Alvarez M.I."/>
            <person name="Avalos J."/>
            <person name="Benito E.P."/>
            <person name="Benoit I."/>
            <person name="Burger G."/>
            <person name="Camino L.P."/>
            <person name="Canovas D."/>
            <person name="Cerda-Olmedo E."/>
            <person name="Cheng J.-F."/>
            <person name="Dominguez A."/>
            <person name="Elias M."/>
            <person name="Eslava A.P."/>
            <person name="Glaser F."/>
            <person name="Grimwood J."/>
            <person name="Gutierrez G."/>
            <person name="Heitman J."/>
            <person name="Henrissat B."/>
            <person name="Iturriaga E.A."/>
            <person name="Lang B.F."/>
            <person name="Lavin J.L."/>
            <person name="Lee S."/>
            <person name="Li W."/>
            <person name="Lindquist E."/>
            <person name="Lopez-Garcia S."/>
            <person name="Luque E.M."/>
            <person name="Marcos A.T."/>
            <person name="Martin J."/>
            <person name="McCluskey K."/>
            <person name="Medina H.R."/>
            <person name="Miralles-Duran A."/>
            <person name="Miyazaki A."/>
            <person name="Munoz-Torres E."/>
            <person name="Oguiza J.A."/>
            <person name="Ohm R."/>
            <person name="Olmedo M."/>
            <person name="Orejas M."/>
            <person name="Ortiz-Castellanos L."/>
            <person name="Pisabarro A.G."/>
            <person name="Rodriguez-Romero J."/>
            <person name="Ruiz-Herrera J."/>
            <person name="Ruiz-Vazquez R."/>
            <person name="Sanz C."/>
            <person name="Schackwitz W."/>
            <person name="Schmutz J."/>
            <person name="Shahriari M."/>
            <person name="Shelest E."/>
            <person name="Silva-Franco F."/>
            <person name="Soanes D."/>
            <person name="Syed K."/>
            <person name="Tagua V.G."/>
            <person name="Talbot N.J."/>
            <person name="Thon M."/>
            <person name="De vries R.P."/>
            <person name="Wiebenga A."/>
            <person name="Yadav J.S."/>
            <person name="Braun E.L."/>
            <person name="Baker S."/>
            <person name="Garre V."/>
            <person name="Horwitz B."/>
            <person name="Torres-Martinez S."/>
            <person name="Idnurm A."/>
            <person name="Herrera-Estrella A."/>
            <person name="Gabaldon T."/>
            <person name="Grigoriev I.V."/>
        </authorList>
    </citation>
    <scope>NUCLEOTIDE SEQUENCE [LARGE SCALE GENOMIC DNA]</scope>
    <source>
        <strain evidence="2">NRRL 1555(-)</strain>
    </source>
</reference>
<evidence type="ECO:0000313" key="2">
    <source>
        <dbReference type="Proteomes" id="UP000077315"/>
    </source>
</evidence>